<dbReference type="Proteomes" id="UP000749646">
    <property type="component" value="Unassembled WGS sequence"/>
</dbReference>
<comment type="caution">
    <text evidence="2">The sequence shown here is derived from an EMBL/GenBank/DDBJ whole genome shotgun (WGS) entry which is preliminary data.</text>
</comment>
<protein>
    <submittedName>
        <fullName evidence="2">Uncharacterized protein</fullName>
    </submittedName>
</protein>
<dbReference type="EMBL" id="JAAAHW010001197">
    <property type="protein sequence ID" value="KAF9996269.1"/>
    <property type="molecule type" value="Genomic_DNA"/>
</dbReference>
<keyword evidence="3" id="KW-1185">Reference proteome</keyword>
<evidence type="ECO:0000256" key="1">
    <source>
        <dbReference type="SAM" id="MobiDB-lite"/>
    </source>
</evidence>
<organism evidence="2 3">
    <name type="scientific">Modicella reniformis</name>
    <dbReference type="NCBI Taxonomy" id="1440133"/>
    <lineage>
        <taxon>Eukaryota</taxon>
        <taxon>Fungi</taxon>
        <taxon>Fungi incertae sedis</taxon>
        <taxon>Mucoromycota</taxon>
        <taxon>Mortierellomycotina</taxon>
        <taxon>Mortierellomycetes</taxon>
        <taxon>Mortierellales</taxon>
        <taxon>Mortierellaceae</taxon>
        <taxon>Modicella</taxon>
    </lineage>
</organism>
<feature type="compositionally biased region" description="Polar residues" evidence="1">
    <location>
        <begin position="65"/>
        <end position="77"/>
    </location>
</feature>
<evidence type="ECO:0000313" key="3">
    <source>
        <dbReference type="Proteomes" id="UP000749646"/>
    </source>
</evidence>
<accession>A0A9P6MF85</accession>
<gene>
    <name evidence="2" type="ORF">BGZ65_008144</name>
</gene>
<reference evidence="2" key="1">
    <citation type="journal article" date="2020" name="Fungal Divers.">
        <title>Resolving the Mortierellaceae phylogeny through synthesis of multi-gene phylogenetics and phylogenomics.</title>
        <authorList>
            <person name="Vandepol N."/>
            <person name="Liber J."/>
            <person name="Desiro A."/>
            <person name="Na H."/>
            <person name="Kennedy M."/>
            <person name="Barry K."/>
            <person name="Grigoriev I.V."/>
            <person name="Miller A.N."/>
            <person name="O'Donnell K."/>
            <person name="Stajich J.E."/>
            <person name="Bonito G."/>
        </authorList>
    </citation>
    <scope>NUCLEOTIDE SEQUENCE</scope>
    <source>
        <strain evidence="2">MES-2147</strain>
    </source>
</reference>
<feature type="region of interest" description="Disordered" evidence="1">
    <location>
        <begin position="65"/>
        <end position="91"/>
    </location>
</feature>
<dbReference type="AlphaFoldDB" id="A0A9P6MF85"/>
<sequence>MESTNSVAVVEVNYINNISNNHHQIISDDDVTTTTTASELAPTLSRKTSVPAFIRRIPSKSQLAGNATTAWTVGQQKSNDDDEELPSQTPEAKSKFMRALGKFKNKHLTHKKYV</sequence>
<evidence type="ECO:0000313" key="2">
    <source>
        <dbReference type="EMBL" id="KAF9996269.1"/>
    </source>
</evidence>
<proteinExistence type="predicted"/>
<name>A0A9P6MF85_9FUNG</name>